<accession>A0A8J9VWH9</accession>
<gene>
    <name evidence="3" type="ORF">BINO364_LOCUS6439</name>
</gene>
<evidence type="ECO:0000313" key="3">
    <source>
        <dbReference type="EMBL" id="CAH0720177.1"/>
    </source>
</evidence>
<feature type="compositionally biased region" description="Basic residues" evidence="1">
    <location>
        <begin position="279"/>
        <end position="290"/>
    </location>
</feature>
<dbReference type="OrthoDB" id="8195832at2759"/>
<feature type="region of interest" description="Disordered" evidence="1">
    <location>
        <begin position="217"/>
        <end position="364"/>
    </location>
</feature>
<proteinExistence type="predicted"/>
<reference evidence="3" key="1">
    <citation type="submission" date="2021-12" db="EMBL/GenBank/DDBJ databases">
        <authorList>
            <person name="Martin H S."/>
        </authorList>
    </citation>
    <scope>NUCLEOTIDE SEQUENCE</scope>
</reference>
<feature type="compositionally biased region" description="Basic and acidic residues" evidence="1">
    <location>
        <begin position="351"/>
        <end position="364"/>
    </location>
</feature>
<dbReference type="AlphaFoldDB" id="A0A8J9VWH9"/>
<keyword evidence="2" id="KW-0732">Signal</keyword>
<evidence type="ECO:0000256" key="2">
    <source>
        <dbReference type="SAM" id="SignalP"/>
    </source>
</evidence>
<dbReference type="EMBL" id="OV170234">
    <property type="protein sequence ID" value="CAH0720177.1"/>
    <property type="molecule type" value="Genomic_DNA"/>
</dbReference>
<sequence length="414" mass="42476">MLTSVFITLILTLTGMQAIKVELSDEKTPYDYVKERLDAIGIDPKSGIPLSGSYEVEESEDYPEEIEGEASNVLNTVAGVGGIGLGQGVGFGQGLGGINGFGGIGIGQGLGLGYGGLVNGGALSGIGSGIGGAGGGVGLANGIGLGNGVGLINPGLGGLGGLGVGGVGVGGIGLGNGLLYHPLLGAQVGGGYVDKKAYDAAQKKGADENIEKIEKKAAEEAKHGQEGSQHAVAAAKAEKGESSFYKDEEAKKKAAGDEKFYEGGQKVDKQGANEEQLKKAKSHKKGHVSKGFKSSSSKNEEEKSESFYDEAHDEADHKVSGHNAGSFGENSQQGFKGAHEEKILDANAQGKEGHHVSEQKIDDAKANKGEFLQKGFQEGTELLEKFNNLGAHAVHGHQEASGGYQQNKGILPIH</sequence>
<dbReference type="Pfam" id="PF16009">
    <property type="entry name" value="DUF4779"/>
    <property type="match status" value="1"/>
</dbReference>
<organism evidence="3 4">
    <name type="scientific">Brenthis ino</name>
    <name type="common">lesser marbled fritillary</name>
    <dbReference type="NCBI Taxonomy" id="405034"/>
    <lineage>
        <taxon>Eukaryota</taxon>
        <taxon>Metazoa</taxon>
        <taxon>Ecdysozoa</taxon>
        <taxon>Arthropoda</taxon>
        <taxon>Hexapoda</taxon>
        <taxon>Insecta</taxon>
        <taxon>Pterygota</taxon>
        <taxon>Neoptera</taxon>
        <taxon>Endopterygota</taxon>
        <taxon>Lepidoptera</taxon>
        <taxon>Glossata</taxon>
        <taxon>Ditrysia</taxon>
        <taxon>Papilionoidea</taxon>
        <taxon>Nymphalidae</taxon>
        <taxon>Heliconiinae</taxon>
        <taxon>Argynnini</taxon>
        <taxon>Brenthis</taxon>
    </lineage>
</organism>
<feature type="chain" id="PRO_5035463743" evidence="2">
    <location>
        <begin position="19"/>
        <end position="414"/>
    </location>
</feature>
<feature type="compositionally biased region" description="Basic and acidic residues" evidence="1">
    <location>
        <begin position="236"/>
        <end position="278"/>
    </location>
</feature>
<feature type="non-terminal residue" evidence="3">
    <location>
        <position position="414"/>
    </location>
</feature>
<feature type="signal peptide" evidence="2">
    <location>
        <begin position="1"/>
        <end position="18"/>
    </location>
</feature>
<protein>
    <submittedName>
        <fullName evidence="3">Uncharacterized protein</fullName>
    </submittedName>
</protein>
<name>A0A8J9VWH9_9NEOP</name>
<keyword evidence="4" id="KW-1185">Reference proteome</keyword>
<evidence type="ECO:0000313" key="4">
    <source>
        <dbReference type="Proteomes" id="UP000838878"/>
    </source>
</evidence>
<feature type="compositionally biased region" description="Basic and acidic residues" evidence="1">
    <location>
        <begin position="298"/>
        <end position="319"/>
    </location>
</feature>
<dbReference type="InterPro" id="IPR031959">
    <property type="entry name" value="DUF4779"/>
</dbReference>
<dbReference type="Proteomes" id="UP000838878">
    <property type="component" value="Chromosome 14"/>
</dbReference>
<evidence type="ECO:0000256" key="1">
    <source>
        <dbReference type="SAM" id="MobiDB-lite"/>
    </source>
</evidence>